<gene>
    <name evidence="2" type="ORF">PGT21_033761</name>
</gene>
<dbReference type="Proteomes" id="UP000324748">
    <property type="component" value="Unassembled WGS sequence"/>
</dbReference>
<accession>A0A5B0MQM8</accession>
<name>A0A5B0MQM8_PUCGR</name>
<dbReference type="AlphaFoldDB" id="A0A5B0MQM8"/>
<evidence type="ECO:0000256" key="1">
    <source>
        <dbReference type="SAM" id="MobiDB-lite"/>
    </source>
</evidence>
<evidence type="ECO:0000313" key="2">
    <source>
        <dbReference type="EMBL" id="KAA1078336.1"/>
    </source>
</evidence>
<feature type="region of interest" description="Disordered" evidence="1">
    <location>
        <begin position="1"/>
        <end position="31"/>
    </location>
</feature>
<feature type="compositionally biased region" description="Polar residues" evidence="1">
    <location>
        <begin position="1"/>
        <end position="12"/>
    </location>
</feature>
<sequence>MNCNNNQQQSSYPHPPAGYHQPPANHDKLWRETPPYDWGSEQIGLSWFISKSQSANIAYYRRCLNFI</sequence>
<comment type="caution">
    <text evidence="2">The sequence shown here is derived from an EMBL/GenBank/DDBJ whole genome shotgun (WGS) entry which is preliminary data.</text>
</comment>
<keyword evidence="3" id="KW-1185">Reference proteome</keyword>
<evidence type="ECO:0000313" key="3">
    <source>
        <dbReference type="Proteomes" id="UP000324748"/>
    </source>
</evidence>
<protein>
    <submittedName>
        <fullName evidence="2">Uncharacterized protein</fullName>
    </submittedName>
</protein>
<reference evidence="2 3" key="1">
    <citation type="submission" date="2019-05" db="EMBL/GenBank/DDBJ databases">
        <title>Emergence of the Ug99 lineage of the wheat stem rust pathogen through somatic hybridization.</title>
        <authorList>
            <person name="Li F."/>
            <person name="Upadhyaya N.M."/>
            <person name="Sperschneider J."/>
            <person name="Matny O."/>
            <person name="Nguyen-Phuc H."/>
            <person name="Mago R."/>
            <person name="Raley C."/>
            <person name="Miller M.E."/>
            <person name="Silverstein K.A.T."/>
            <person name="Henningsen E."/>
            <person name="Hirsch C.D."/>
            <person name="Visser B."/>
            <person name="Pretorius Z.A."/>
            <person name="Steffenson B.J."/>
            <person name="Schwessinger B."/>
            <person name="Dodds P.N."/>
            <person name="Figueroa M."/>
        </authorList>
    </citation>
    <scope>NUCLEOTIDE SEQUENCE [LARGE SCALE GENOMIC DNA]</scope>
    <source>
        <strain evidence="2">21-0</strain>
    </source>
</reference>
<organism evidence="2 3">
    <name type="scientific">Puccinia graminis f. sp. tritici</name>
    <dbReference type="NCBI Taxonomy" id="56615"/>
    <lineage>
        <taxon>Eukaryota</taxon>
        <taxon>Fungi</taxon>
        <taxon>Dikarya</taxon>
        <taxon>Basidiomycota</taxon>
        <taxon>Pucciniomycotina</taxon>
        <taxon>Pucciniomycetes</taxon>
        <taxon>Pucciniales</taxon>
        <taxon>Pucciniaceae</taxon>
        <taxon>Puccinia</taxon>
    </lineage>
</organism>
<dbReference type="EMBL" id="VSWC01000144">
    <property type="protein sequence ID" value="KAA1078336.1"/>
    <property type="molecule type" value="Genomic_DNA"/>
</dbReference>
<proteinExistence type="predicted"/>